<protein>
    <recommendedName>
        <fullName evidence="4">DUF2231 domain-containing protein</fullName>
    </recommendedName>
</protein>
<gene>
    <name evidence="2" type="ORF">GCM10009668_01580</name>
</gene>
<organism evidence="2 3">
    <name type="scientific">Nocardioides dubius</name>
    <dbReference type="NCBI Taxonomy" id="317019"/>
    <lineage>
        <taxon>Bacteria</taxon>
        <taxon>Bacillati</taxon>
        <taxon>Actinomycetota</taxon>
        <taxon>Actinomycetes</taxon>
        <taxon>Propionibacteriales</taxon>
        <taxon>Nocardioidaceae</taxon>
        <taxon>Nocardioides</taxon>
    </lineage>
</organism>
<keyword evidence="1" id="KW-1133">Transmembrane helix</keyword>
<feature type="transmembrane region" description="Helical" evidence="1">
    <location>
        <begin position="12"/>
        <end position="33"/>
    </location>
</feature>
<proteinExistence type="predicted"/>
<accession>A0ABN1TL62</accession>
<keyword evidence="3" id="KW-1185">Reference proteome</keyword>
<evidence type="ECO:0008006" key="4">
    <source>
        <dbReference type="Google" id="ProtNLM"/>
    </source>
</evidence>
<feature type="transmembrane region" description="Helical" evidence="1">
    <location>
        <begin position="129"/>
        <end position="148"/>
    </location>
</feature>
<sequence>MDINGLPAHPLVIHAAVVFVPLAALLAVTYACVPRWRWSTRWPMIVVSAIGLLSVIAAWWSGRELKDERIAAGAAAARFHEHQERADILIWVAVVFFVFVLIAAWALGGPSALSSGRGARGHHAAVIEWPTLVMLVILSVLLFTMAISTGEAGARLVYGG</sequence>
<keyword evidence="1" id="KW-0812">Transmembrane</keyword>
<name>A0ABN1TL62_9ACTN</name>
<dbReference type="Proteomes" id="UP001501581">
    <property type="component" value="Unassembled WGS sequence"/>
</dbReference>
<evidence type="ECO:0000256" key="1">
    <source>
        <dbReference type="SAM" id="Phobius"/>
    </source>
</evidence>
<keyword evidence="1" id="KW-0472">Membrane</keyword>
<feature type="transmembrane region" description="Helical" evidence="1">
    <location>
        <begin position="42"/>
        <end position="60"/>
    </location>
</feature>
<dbReference type="EMBL" id="BAAALG010000001">
    <property type="protein sequence ID" value="GAA1090666.1"/>
    <property type="molecule type" value="Genomic_DNA"/>
</dbReference>
<reference evidence="2 3" key="1">
    <citation type="journal article" date="2019" name="Int. J. Syst. Evol. Microbiol.">
        <title>The Global Catalogue of Microorganisms (GCM) 10K type strain sequencing project: providing services to taxonomists for standard genome sequencing and annotation.</title>
        <authorList>
            <consortium name="The Broad Institute Genomics Platform"/>
            <consortium name="The Broad Institute Genome Sequencing Center for Infectious Disease"/>
            <person name="Wu L."/>
            <person name="Ma J."/>
        </authorList>
    </citation>
    <scope>NUCLEOTIDE SEQUENCE [LARGE SCALE GENOMIC DNA]</scope>
    <source>
        <strain evidence="2 3">JCM 13008</strain>
    </source>
</reference>
<comment type="caution">
    <text evidence="2">The sequence shown here is derived from an EMBL/GenBank/DDBJ whole genome shotgun (WGS) entry which is preliminary data.</text>
</comment>
<evidence type="ECO:0000313" key="2">
    <source>
        <dbReference type="EMBL" id="GAA1090666.1"/>
    </source>
</evidence>
<feature type="transmembrane region" description="Helical" evidence="1">
    <location>
        <begin position="88"/>
        <end position="108"/>
    </location>
</feature>
<dbReference type="RefSeq" id="WP_343990273.1">
    <property type="nucleotide sequence ID" value="NZ_BAAALG010000001.1"/>
</dbReference>
<evidence type="ECO:0000313" key="3">
    <source>
        <dbReference type="Proteomes" id="UP001501581"/>
    </source>
</evidence>